<evidence type="ECO:0000256" key="5">
    <source>
        <dbReference type="ARBA" id="ARBA00022605"/>
    </source>
</evidence>
<dbReference type="PANTHER" id="PTHR43247">
    <property type="entry name" value="PHOSPHOSERINE AMINOTRANSFERASE"/>
    <property type="match status" value="1"/>
</dbReference>
<evidence type="ECO:0000256" key="7">
    <source>
        <dbReference type="ARBA" id="ARBA00022898"/>
    </source>
</evidence>
<proteinExistence type="inferred from homology"/>
<evidence type="ECO:0000259" key="12">
    <source>
        <dbReference type="Pfam" id="PF00266"/>
    </source>
</evidence>
<dbReference type="PANTHER" id="PTHR43247:SF1">
    <property type="entry name" value="PHOSPHOSERINE AMINOTRANSFERASE"/>
    <property type="match status" value="1"/>
</dbReference>
<comment type="catalytic activity">
    <reaction evidence="9 11">
        <text>4-(phosphooxy)-L-threonine + 2-oxoglutarate = (R)-3-hydroxy-2-oxo-4-phosphooxybutanoate + L-glutamate</text>
        <dbReference type="Rhea" id="RHEA:16573"/>
        <dbReference type="ChEBI" id="CHEBI:16810"/>
        <dbReference type="ChEBI" id="CHEBI:29985"/>
        <dbReference type="ChEBI" id="CHEBI:58452"/>
        <dbReference type="ChEBI" id="CHEBI:58538"/>
        <dbReference type="EC" id="2.6.1.52"/>
    </reaction>
</comment>
<evidence type="ECO:0000256" key="10">
    <source>
        <dbReference type="ARBA" id="ARBA00049007"/>
    </source>
</evidence>
<feature type="modified residue" description="N6-(pyridoxal phosphate)lysine" evidence="11">
    <location>
        <position position="209"/>
    </location>
</feature>
<evidence type="ECO:0000313" key="14">
    <source>
        <dbReference type="Proteomes" id="UP000094714"/>
    </source>
</evidence>
<comment type="cofactor">
    <cofactor evidence="11">
        <name>pyridoxal 5'-phosphate</name>
        <dbReference type="ChEBI" id="CHEBI:597326"/>
    </cofactor>
    <text evidence="11">Binds 1 pyridoxal phosphate per subunit.</text>
</comment>
<reference evidence="13 14" key="1">
    <citation type="submission" date="2016-09" db="EMBL/GenBank/DDBJ databases">
        <title>Genome Sequence of the Lactobacillus fermentum strain NCC2970 (CNCM I-5068).</title>
        <authorList>
            <person name="Barretto C."/>
            <person name="Ngom-Bru C."/>
            <person name="Genevaz A."/>
            <person name="Fournier C."/>
            <person name="Moine D."/>
            <person name="Kassam M."/>
            <person name="Iltis A."/>
            <person name="Sagory-Zalkind P."/>
            <person name="Faucherand G."/>
            <person name="Descombes P."/>
            <person name="Duboux S."/>
        </authorList>
    </citation>
    <scope>NUCLEOTIDE SEQUENCE [LARGE SCALE GENOMIC DNA]</scope>
    <source>
        <strain evidence="13 14">NCC2970</strain>
    </source>
</reference>
<keyword evidence="5 11" id="KW-0028">Amino-acid biosynthesis</keyword>
<dbReference type="NCBIfam" id="NF003764">
    <property type="entry name" value="PRK05355.1"/>
    <property type="match status" value="1"/>
</dbReference>
<dbReference type="FunFam" id="3.90.1150.10:FF:000006">
    <property type="entry name" value="Phosphoserine aminotransferase"/>
    <property type="match status" value="1"/>
</dbReference>
<dbReference type="PIRSF" id="PIRSF000525">
    <property type="entry name" value="SerC"/>
    <property type="match status" value="1"/>
</dbReference>
<feature type="binding site" evidence="11">
    <location>
        <begin position="249"/>
        <end position="250"/>
    </location>
    <ligand>
        <name>pyridoxal 5'-phosphate</name>
        <dbReference type="ChEBI" id="CHEBI:597326"/>
    </ligand>
</feature>
<evidence type="ECO:0000256" key="2">
    <source>
        <dbReference type="ARBA" id="ARBA00005099"/>
    </source>
</evidence>
<comment type="pathway">
    <text evidence="2 11">Amino-acid biosynthesis; L-serine biosynthesis; L-serine from 3-phospho-D-glycerate: step 2/3.</text>
</comment>
<evidence type="ECO:0000256" key="8">
    <source>
        <dbReference type="ARBA" id="ARBA00023299"/>
    </source>
</evidence>
<keyword evidence="6 11" id="KW-0808">Transferase</keyword>
<dbReference type="EC" id="2.6.1.52" evidence="11"/>
<dbReference type="InterPro" id="IPR022278">
    <property type="entry name" value="Pser_aminoTfrase"/>
</dbReference>
<comment type="subunit">
    <text evidence="11">Homodimer.</text>
</comment>
<dbReference type="GO" id="GO:0004648">
    <property type="term" value="F:O-phospho-L-serine:2-oxoglutarate aminotransferase activity"/>
    <property type="evidence" value="ECO:0007669"/>
    <property type="project" value="UniProtKB-UniRule"/>
</dbReference>
<dbReference type="InterPro" id="IPR015421">
    <property type="entry name" value="PyrdxlP-dep_Trfase_major"/>
</dbReference>
<organism evidence="13 14">
    <name type="scientific">Limosilactobacillus fermentum</name>
    <name type="common">Lactobacillus fermentum</name>
    <dbReference type="NCBI Taxonomy" id="1613"/>
    <lineage>
        <taxon>Bacteria</taxon>
        <taxon>Bacillati</taxon>
        <taxon>Bacillota</taxon>
        <taxon>Bacilli</taxon>
        <taxon>Lactobacillales</taxon>
        <taxon>Lactobacillaceae</taxon>
        <taxon>Limosilactobacillus</taxon>
    </lineage>
</organism>
<name>A0A1D7ZYY4_LIMFE</name>
<feature type="binding site" evidence="11">
    <location>
        <begin position="90"/>
        <end position="91"/>
    </location>
    <ligand>
        <name>pyridoxal 5'-phosphate</name>
        <dbReference type="ChEBI" id="CHEBI:597326"/>
    </ligand>
</feature>
<feature type="binding site" evidence="11">
    <location>
        <position position="116"/>
    </location>
    <ligand>
        <name>pyridoxal 5'-phosphate</name>
        <dbReference type="ChEBI" id="CHEBI:597326"/>
    </ligand>
</feature>
<comment type="subcellular location">
    <subcellularLocation>
        <location evidence="11">Cytoplasm</location>
    </subcellularLocation>
</comment>
<feature type="binding site" evidence="11">
    <location>
        <position position="208"/>
    </location>
    <ligand>
        <name>pyridoxal 5'-phosphate</name>
        <dbReference type="ChEBI" id="CHEBI:597326"/>
    </ligand>
</feature>
<comment type="function">
    <text evidence="1 11">Catalyzes the reversible conversion of 3-phosphohydroxypyruvate to phosphoserine and of 3-hydroxy-2-oxo-4-phosphonooxybutanoate to phosphohydroxythreonine.</text>
</comment>
<dbReference type="PATRIC" id="fig|1613.112.peg.1704"/>
<keyword evidence="7 11" id="KW-0663">Pyridoxal phosphate</keyword>
<dbReference type="Pfam" id="PF00266">
    <property type="entry name" value="Aminotran_5"/>
    <property type="match status" value="1"/>
</dbReference>
<feature type="domain" description="Aminotransferase class V" evidence="12">
    <location>
        <begin position="18"/>
        <end position="353"/>
    </location>
</feature>
<dbReference type="AlphaFoldDB" id="A0A1D7ZYY4"/>
<feature type="binding site" evidence="11">
    <location>
        <position position="166"/>
    </location>
    <ligand>
        <name>pyridoxal 5'-phosphate</name>
        <dbReference type="ChEBI" id="CHEBI:597326"/>
    </ligand>
</feature>
<evidence type="ECO:0000256" key="6">
    <source>
        <dbReference type="ARBA" id="ARBA00022679"/>
    </source>
</evidence>
<evidence type="ECO:0000256" key="4">
    <source>
        <dbReference type="ARBA" id="ARBA00022576"/>
    </source>
</evidence>
<dbReference type="UniPathway" id="UPA00135">
    <property type="reaction ID" value="UER00197"/>
</dbReference>
<evidence type="ECO:0000313" key="13">
    <source>
        <dbReference type="EMBL" id="AOR75069.1"/>
    </source>
</evidence>
<dbReference type="PROSITE" id="PS00595">
    <property type="entry name" value="AA_TRANSFER_CLASS_5"/>
    <property type="match status" value="1"/>
</dbReference>
<feature type="binding site" evidence="11">
    <location>
        <position position="185"/>
    </location>
    <ligand>
        <name>pyridoxal 5'-phosphate</name>
        <dbReference type="ChEBI" id="CHEBI:597326"/>
    </ligand>
</feature>
<protein>
    <recommendedName>
        <fullName evidence="11">Phosphoserine aminotransferase</fullName>
        <ecNumber evidence="11">2.6.1.52</ecNumber>
    </recommendedName>
    <alternativeName>
        <fullName evidence="11">Phosphohydroxythreonine aminotransferase</fullName>
        <shortName evidence="11">PSAT</shortName>
    </alternativeName>
</protein>
<dbReference type="SUPFAM" id="SSF53383">
    <property type="entry name" value="PLP-dependent transferases"/>
    <property type="match status" value="1"/>
</dbReference>
<dbReference type="InterPro" id="IPR015424">
    <property type="entry name" value="PyrdxlP-dep_Trfase"/>
</dbReference>
<dbReference type="GO" id="GO:0030170">
    <property type="term" value="F:pyridoxal phosphate binding"/>
    <property type="evidence" value="ECO:0007669"/>
    <property type="project" value="UniProtKB-UniRule"/>
</dbReference>
<comment type="catalytic activity">
    <reaction evidence="10 11">
        <text>O-phospho-L-serine + 2-oxoglutarate = 3-phosphooxypyruvate + L-glutamate</text>
        <dbReference type="Rhea" id="RHEA:14329"/>
        <dbReference type="ChEBI" id="CHEBI:16810"/>
        <dbReference type="ChEBI" id="CHEBI:18110"/>
        <dbReference type="ChEBI" id="CHEBI:29985"/>
        <dbReference type="ChEBI" id="CHEBI:57524"/>
        <dbReference type="EC" id="2.6.1.52"/>
    </reaction>
</comment>
<dbReference type="Gene3D" id="3.90.1150.10">
    <property type="entry name" value="Aspartate Aminotransferase, domain 1"/>
    <property type="match status" value="1"/>
</dbReference>
<dbReference type="InterPro" id="IPR020578">
    <property type="entry name" value="Aminotrans_V_PyrdxlP_BS"/>
</dbReference>
<dbReference type="HAMAP" id="MF_00160">
    <property type="entry name" value="SerC_aminotrans_5"/>
    <property type="match status" value="1"/>
</dbReference>
<evidence type="ECO:0000256" key="9">
    <source>
        <dbReference type="ARBA" id="ARBA00047630"/>
    </source>
</evidence>
<keyword evidence="8 11" id="KW-0718">Serine biosynthesis</keyword>
<dbReference type="GO" id="GO:0006564">
    <property type="term" value="P:L-serine biosynthetic process"/>
    <property type="evidence" value="ECO:0007669"/>
    <property type="project" value="UniProtKB-UniRule"/>
</dbReference>
<dbReference type="EMBL" id="CP017151">
    <property type="protein sequence ID" value="AOR75069.1"/>
    <property type="molecule type" value="Genomic_DNA"/>
</dbReference>
<dbReference type="FunFam" id="3.40.640.10:FF:000010">
    <property type="entry name" value="Phosphoserine aminotransferase"/>
    <property type="match status" value="1"/>
</dbReference>
<keyword evidence="11" id="KW-0963">Cytoplasm</keyword>
<comment type="caution">
    <text evidence="11">Lacks conserved residue(s) required for the propagation of feature annotation.</text>
</comment>
<accession>A0A1D7ZYY4</accession>
<dbReference type="GO" id="GO:0005737">
    <property type="term" value="C:cytoplasm"/>
    <property type="evidence" value="ECO:0007669"/>
    <property type="project" value="UniProtKB-SubCell"/>
</dbReference>
<keyword evidence="4 11" id="KW-0032">Aminotransferase</keyword>
<feature type="binding site" evidence="11">
    <location>
        <position position="55"/>
    </location>
    <ligand>
        <name>L-glutamate</name>
        <dbReference type="ChEBI" id="CHEBI:29985"/>
    </ligand>
</feature>
<evidence type="ECO:0000256" key="11">
    <source>
        <dbReference type="HAMAP-Rule" id="MF_00160"/>
    </source>
</evidence>
<dbReference type="InterPro" id="IPR015422">
    <property type="entry name" value="PyrdxlP-dep_Trfase_small"/>
</dbReference>
<dbReference type="InterPro" id="IPR000192">
    <property type="entry name" value="Aminotrans_V_dom"/>
</dbReference>
<gene>
    <name evidence="11" type="primary">serC</name>
    <name evidence="13" type="ORF">LACFE_CDS1625</name>
</gene>
<sequence length="371" mass="41005">MGARFFIWNQGGIAMPTYNFAAGPATLPRPVLEQVQRELLDYKGSQVSILEISHRSPVFREIYQQAKERLLQLMGLSADEYTPLFLQGGGTLQFTMVPLNLARDHHRVGYADTGHWSARAIEEAKKLPDLTVDVVTEAGPDFAHIPAVPDLPADTYDYLHITTNNTIMGLAYRDLPQTAVPLVGDLSSNFLGQAYDFSSFDLIYAGAQKNLAPAGVTIVVVKNDYLTEDHGLPSMLNYPALAKKESALNTPPVFQIYFANLVLKWLKEQGGVQAMDELNRQKAGLVYDYLDQSKLFSNRVAPDSRSLTNIPFTTGKADLDQRFIKEAAAAGLVNLKGHRLVGGMRASLYNAMPLAGAVALRDFMHQFEQEI</sequence>
<dbReference type="Gene3D" id="3.40.640.10">
    <property type="entry name" value="Type I PLP-dependent aspartate aminotransferase-like (Major domain)"/>
    <property type="match status" value="1"/>
</dbReference>
<evidence type="ECO:0000256" key="1">
    <source>
        <dbReference type="ARBA" id="ARBA00003483"/>
    </source>
</evidence>
<comment type="similarity">
    <text evidence="3 11">Belongs to the class-V pyridoxal-phosphate-dependent aminotransferase family. SerC subfamily.</text>
</comment>
<dbReference type="Proteomes" id="UP000094714">
    <property type="component" value="Chromosome"/>
</dbReference>
<evidence type="ECO:0000256" key="3">
    <source>
        <dbReference type="ARBA" id="ARBA00006904"/>
    </source>
</evidence>